<dbReference type="Gene3D" id="3.90.1340.10">
    <property type="entry name" value="Phage tail collar domain"/>
    <property type="match status" value="1"/>
</dbReference>
<dbReference type="AlphaFoldDB" id="A0A078KTY8"/>
<gene>
    <name evidence="3" type="ORF">CCDG5_1540</name>
</gene>
<evidence type="ECO:0000259" key="2">
    <source>
        <dbReference type="Pfam" id="PF07484"/>
    </source>
</evidence>
<evidence type="ECO:0000313" key="4">
    <source>
        <dbReference type="Proteomes" id="UP000032431"/>
    </source>
</evidence>
<reference evidence="4" key="1">
    <citation type="submission" date="2014-07" db="EMBL/GenBank/DDBJ databases">
        <authorList>
            <person name="Wibberg D."/>
        </authorList>
    </citation>
    <scope>NUCLEOTIDE SEQUENCE [LARGE SCALE GENOMIC DNA]</scope>
    <source>
        <strain evidence="4">DG5</strain>
    </source>
</reference>
<dbReference type="KEGG" id="ccel:CCDG5_1540"/>
<dbReference type="EMBL" id="LM995447">
    <property type="protein sequence ID" value="CDZ24650.1"/>
    <property type="molecule type" value="Genomic_DNA"/>
</dbReference>
<accession>A0A078KTY8</accession>
<dbReference type="Pfam" id="PF07484">
    <property type="entry name" value="Collar"/>
    <property type="match status" value="1"/>
</dbReference>
<dbReference type="InterPro" id="IPR011083">
    <property type="entry name" value="Phage_tail_collar_dom"/>
</dbReference>
<feature type="domain" description="Phage tail collar" evidence="2">
    <location>
        <begin position="284"/>
        <end position="326"/>
    </location>
</feature>
<proteinExistence type="predicted"/>
<dbReference type="Proteomes" id="UP000032431">
    <property type="component" value="Chromosome I"/>
</dbReference>
<keyword evidence="4" id="KW-1185">Reference proteome</keyword>
<evidence type="ECO:0000256" key="1">
    <source>
        <dbReference type="SAM" id="MobiDB-lite"/>
    </source>
</evidence>
<dbReference type="HOGENOM" id="CLU_510665_0_0_9"/>
<dbReference type="OrthoDB" id="9810174at2"/>
<feature type="compositionally biased region" description="Polar residues" evidence="1">
    <location>
        <begin position="227"/>
        <end position="237"/>
    </location>
</feature>
<sequence length="533" mass="57006">MSVRRKVINLKVDSEAQLIATNPETGEIETDAGFQGEDGAVWLHAEVPDDWSGLRVRLQVTASSGECDLSGLAVDGVIDMPLRKNVTVPGRLAVALIGISEEGIRRTAECNTLYITEMHCPVDPAAEVYPTAFENLCNIVEHNVVHKITGSGGAKVTKTGETTYDINVSGTGGDMLASNYAAGIGKSNTNTTDHALFADTAGTVETALHAQSADTAATAADAAPGSNLESALNSKQPLLTPGGNGGEDLLSGTTVKSLKGNGITITSDEHSVTLGLDGAVAKTGSVMFIASEDLPEGWQFADGRLLKVSDYPELFNAIGFIHGMGTPNCFHISPIYYTAQFDRAENIVLQKYCKGIVETSYFETGGTVYTGEEFTVTEEGDYTLYCKDSDGVEAIQYVHVPSLNTAYILNLLSVPYADTTKIGVFGRIDEDVTITTVKLAQGVQNVSYFATGGADIGNNVSKLIFFQDGSDMPSGTYTWYTKDSDGNEAIQYFKIYPVRMLSINVSLSASSDYFRLPNLVDKIDPRLLPIIKL</sequence>
<evidence type="ECO:0000313" key="3">
    <source>
        <dbReference type="EMBL" id="CDZ24650.1"/>
    </source>
</evidence>
<dbReference type="PATRIC" id="fig|29343.3.peg.1624"/>
<feature type="region of interest" description="Disordered" evidence="1">
    <location>
        <begin position="221"/>
        <end position="247"/>
    </location>
</feature>
<dbReference type="InterPro" id="IPR037053">
    <property type="entry name" value="Phage_tail_collar_dom_sf"/>
</dbReference>
<name>A0A078KTY8_9FIRM</name>
<dbReference type="STRING" id="29343.CCDG5_1540"/>
<dbReference type="SUPFAM" id="SSF88874">
    <property type="entry name" value="Receptor-binding domain of short tail fibre protein gp12"/>
    <property type="match status" value="1"/>
</dbReference>
<organism evidence="3 4">
    <name type="scientific">[Clostridium] cellulosi</name>
    <dbReference type="NCBI Taxonomy" id="29343"/>
    <lineage>
        <taxon>Bacteria</taxon>
        <taxon>Bacillati</taxon>
        <taxon>Bacillota</taxon>
        <taxon>Clostridia</taxon>
        <taxon>Eubacteriales</taxon>
        <taxon>Oscillospiraceae</taxon>
        <taxon>Oscillospiraceae incertae sedis</taxon>
    </lineage>
</organism>
<protein>
    <recommendedName>
        <fullName evidence="2">Phage tail collar domain-containing protein</fullName>
    </recommendedName>
</protein>